<sequence length="236" mass="24883">MTAENETYDGSDALMAAITGEPVPEEVRADAGFAARYRAAESEVALLREQLGIIGDALARPDAAPAVEPETAPTRTSPPRPRRTWLPFAFGALAVAVAGFLFVGMGWLVVQSSDDSKGASADSGSAKVQDRGAYGACSRLVLEGDVTRVEPVPGTGRERVTLHVTRYYKPESGRSQVTVLTDRSVAPRPGKGDHVLVALPRQGSTPDLWVTGERDIAGQRAAAERAAQEPSATSCP</sequence>
<feature type="region of interest" description="Disordered" evidence="1">
    <location>
        <begin position="62"/>
        <end position="81"/>
    </location>
</feature>
<comment type="caution">
    <text evidence="3">The sequence shown here is derived from an EMBL/GenBank/DDBJ whole genome shotgun (WGS) entry which is preliminary data.</text>
</comment>
<dbReference type="EMBL" id="BMQA01000021">
    <property type="protein sequence ID" value="GGJ37272.1"/>
    <property type="molecule type" value="Genomic_DNA"/>
</dbReference>
<proteinExistence type="predicted"/>
<feature type="transmembrane region" description="Helical" evidence="2">
    <location>
        <begin position="85"/>
        <end position="110"/>
    </location>
</feature>
<protein>
    <submittedName>
        <fullName evidence="3">Uncharacterized protein</fullName>
    </submittedName>
</protein>
<dbReference type="Proteomes" id="UP000657574">
    <property type="component" value="Unassembled WGS sequence"/>
</dbReference>
<feature type="compositionally biased region" description="Basic and acidic residues" evidence="1">
    <location>
        <begin position="215"/>
        <end position="227"/>
    </location>
</feature>
<gene>
    <name evidence="3" type="ORF">GCM10010121_055560</name>
</gene>
<evidence type="ECO:0000256" key="1">
    <source>
        <dbReference type="SAM" id="MobiDB-lite"/>
    </source>
</evidence>
<name>A0A917L2H5_9ACTN</name>
<organism evidence="3 4">
    <name type="scientific">Streptomyces brasiliensis</name>
    <dbReference type="NCBI Taxonomy" id="1954"/>
    <lineage>
        <taxon>Bacteria</taxon>
        <taxon>Bacillati</taxon>
        <taxon>Actinomycetota</taxon>
        <taxon>Actinomycetes</taxon>
        <taxon>Kitasatosporales</taxon>
        <taxon>Streptomycetaceae</taxon>
        <taxon>Streptomyces</taxon>
    </lineage>
</organism>
<feature type="region of interest" description="Disordered" evidence="1">
    <location>
        <begin position="215"/>
        <end position="236"/>
    </location>
</feature>
<dbReference type="AlphaFoldDB" id="A0A917L2H5"/>
<accession>A0A917L2H5</accession>
<reference evidence="3" key="2">
    <citation type="submission" date="2020-09" db="EMBL/GenBank/DDBJ databases">
        <authorList>
            <person name="Sun Q."/>
            <person name="Ohkuma M."/>
        </authorList>
    </citation>
    <scope>NUCLEOTIDE SEQUENCE</scope>
    <source>
        <strain evidence="3">JCM 3086</strain>
    </source>
</reference>
<reference evidence="3" key="1">
    <citation type="journal article" date="2014" name="Int. J. Syst. Evol. Microbiol.">
        <title>Complete genome sequence of Corynebacterium casei LMG S-19264T (=DSM 44701T), isolated from a smear-ripened cheese.</title>
        <authorList>
            <consortium name="US DOE Joint Genome Institute (JGI-PGF)"/>
            <person name="Walter F."/>
            <person name="Albersmeier A."/>
            <person name="Kalinowski J."/>
            <person name="Ruckert C."/>
        </authorList>
    </citation>
    <scope>NUCLEOTIDE SEQUENCE</scope>
    <source>
        <strain evidence="3">JCM 3086</strain>
    </source>
</reference>
<keyword evidence="4" id="KW-1185">Reference proteome</keyword>
<evidence type="ECO:0000313" key="4">
    <source>
        <dbReference type="Proteomes" id="UP000657574"/>
    </source>
</evidence>
<evidence type="ECO:0000313" key="3">
    <source>
        <dbReference type="EMBL" id="GGJ37272.1"/>
    </source>
</evidence>
<dbReference type="RefSeq" id="WP_229840877.1">
    <property type="nucleotide sequence ID" value="NZ_BMQA01000021.1"/>
</dbReference>
<keyword evidence="2" id="KW-0812">Transmembrane</keyword>
<keyword evidence="2" id="KW-0472">Membrane</keyword>
<evidence type="ECO:0000256" key="2">
    <source>
        <dbReference type="SAM" id="Phobius"/>
    </source>
</evidence>
<feature type="compositionally biased region" description="Low complexity" evidence="1">
    <location>
        <begin position="62"/>
        <end position="77"/>
    </location>
</feature>
<keyword evidence="2" id="KW-1133">Transmembrane helix</keyword>